<protein>
    <submittedName>
        <fullName evidence="1">Oidioi.mRNA.OKI2018_I69.PAR.g11411.t1.cds</fullName>
    </submittedName>
</protein>
<name>A0ABN7RYN1_OIKDI</name>
<gene>
    <name evidence="1" type="ORF">OKIOD_LOCUS2969</name>
</gene>
<evidence type="ECO:0000313" key="2">
    <source>
        <dbReference type="Proteomes" id="UP001158576"/>
    </source>
</evidence>
<evidence type="ECO:0000313" key="1">
    <source>
        <dbReference type="EMBL" id="CAG5086940.1"/>
    </source>
</evidence>
<sequence>MKRFLAELGEGLYIESIRKGRGKDTPFDDPMYNGELYFDPDVSVIRLACKNGYDNNIGKPMMGTKCLCNNGICKWTMNKDHENEQQIPVWGGGTFNFVKTVKSSYITLKARISNLVNAESWSHDQVDTVGHPEYLDPEWWKTAPFTAFVWCPFDVTKGGFRGNDGLMTFGDFHYSEHSPDGHLWSFLSRSNTKLWKKPICEKDETGTMVCTYKSTYFKVYADRSTNITEQGPVDYSTDFKTGEDYSCETGILPGHQKFAIQNMINIYPIFENGTFGQMVNYFRQTPDWLADYGDQISPPVF</sequence>
<reference evidence="1 2" key="1">
    <citation type="submission" date="2021-04" db="EMBL/GenBank/DDBJ databases">
        <authorList>
            <person name="Bliznina A."/>
        </authorList>
    </citation>
    <scope>NUCLEOTIDE SEQUENCE [LARGE SCALE GENOMIC DNA]</scope>
</reference>
<dbReference type="EMBL" id="OU015568">
    <property type="protein sequence ID" value="CAG5086940.1"/>
    <property type="molecule type" value="Genomic_DNA"/>
</dbReference>
<proteinExistence type="predicted"/>
<organism evidence="1 2">
    <name type="scientific">Oikopleura dioica</name>
    <name type="common">Tunicate</name>
    <dbReference type="NCBI Taxonomy" id="34765"/>
    <lineage>
        <taxon>Eukaryota</taxon>
        <taxon>Metazoa</taxon>
        <taxon>Chordata</taxon>
        <taxon>Tunicata</taxon>
        <taxon>Appendicularia</taxon>
        <taxon>Copelata</taxon>
        <taxon>Oikopleuridae</taxon>
        <taxon>Oikopleura</taxon>
    </lineage>
</organism>
<accession>A0ABN7RYN1</accession>
<dbReference type="Proteomes" id="UP001158576">
    <property type="component" value="Chromosome PAR"/>
</dbReference>
<keyword evidence="2" id="KW-1185">Reference proteome</keyword>